<protein>
    <submittedName>
        <fullName evidence="2">Helix-turn-helix domain-containing protein</fullName>
    </submittedName>
</protein>
<dbReference type="SUPFAM" id="SSF46955">
    <property type="entry name" value="Putative DNA-binding domain"/>
    <property type="match status" value="1"/>
</dbReference>
<feature type="domain" description="Helix-turn-helix" evidence="1">
    <location>
        <begin position="37"/>
        <end position="85"/>
    </location>
</feature>
<dbReference type="InterPro" id="IPR041657">
    <property type="entry name" value="HTH_17"/>
</dbReference>
<dbReference type="Pfam" id="PF12728">
    <property type="entry name" value="HTH_17"/>
    <property type="match status" value="1"/>
</dbReference>
<dbReference type="EMBL" id="VBTE01000005">
    <property type="protein sequence ID" value="TLQ08807.1"/>
    <property type="molecule type" value="Genomic_DNA"/>
</dbReference>
<dbReference type="AlphaFoldDB" id="A0A5R9C6P4"/>
<dbReference type="OrthoDB" id="2188155at2"/>
<accession>A0A5R9C6P4</accession>
<sequence length="88" mass="10325">MSVLSKESENELTARVLALVESSITNHEKRKEEMKRYLRIDEATVYCGVSRQTLDRWVIQHGLKQIKIGQIISYDRKDLDDLMARFKV</sequence>
<gene>
    <name evidence="2" type="ORF">FEZ48_02675</name>
</gene>
<evidence type="ECO:0000259" key="1">
    <source>
        <dbReference type="Pfam" id="PF12728"/>
    </source>
</evidence>
<dbReference type="RefSeq" id="WP_138470961.1">
    <property type="nucleotide sequence ID" value="NZ_VBTE01000005.1"/>
</dbReference>
<dbReference type="Proteomes" id="UP000307201">
    <property type="component" value="Unassembled WGS sequence"/>
</dbReference>
<name>A0A5R9C6P4_9LACT</name>
<proteinExistence type="predicted"/>
<comment type="caution">
    <text evidence="2">The sequence shown here is derived from an EMBL/GenBank/DDBJ whole genome shotgun (WGS) entry which is preliminary data.</text>
</comment>
<organism evidence="2 3">
    <name type="scientific">Marinilactibacillus psychrotolerans</name>
    <dbReference type="NCBI Taxonomy" id="191770"/>
    <lineage>
        <taxon>Bacteria</taxon>
        <taxon>Bacillati</taxon>
        <taxon>Bacillota</taxon>
        <taxon>Bacilli</taxon>
        <taxon>Lactobacillales</taxon>
        <taxon>Carnobacteriaceae</taxon>
        <taxon>Marinilactibacillus</taxon>
    </lineage>
</organism>
<evidence type="ECO:0000313" key="2">
    <source>
        <dbReference type="EMBL" id="TLQ08807.1"/>
    </source>
</evidence>
<evidence type="ECO:0000313" key="3">
    <source>
        <dbReference type="Proteomes" id="UP000307201"/>
    </source>
</evidence>
<dbReference type="InterPro" id="IPR009061">
    <property type="entry name" value="DNA-bd_dom_put_sf"/>
</dbReference>
<reference evidence="2 3" key="1">
    <citation type="submission" date="2019-05" db="EMBL/GenBank/DDBJ databases">
        <title>The metagenome of a microbial culture collection derived from dairy environment covers the genomic content of the human microbiome.</title>
        <authorList>
            <person name="Roder T."/>
            <person name="Wuthrich D."/>
            <person name="Sattari Z."/>
            <person name="Von Ah U."/>
            <person name="Bar C."/>
            <person name="Ronchi F."/>
            <person name="Macpherson A.J."/>
            <person name="Ganal-Vonarburg S.C."/>
            <person name="Bruggmann R."/>
            <person name="Vergeres G."/>
        </authorList>
    </citation>
    <scope>NUCLEOTIDE SEQUENCE [LARGE SCALE GENOMIC DNA]</scope>
    <source>
        <strain evidence="2 3">FAM 24235</strain>
    </source>
</reference>